<dbReference type="SUPFAM" id="SSF63829">
    <property type="entry name" value="Calcium-dependent phosphotriesterase"/>
    <property type="match status" value="1"/>
</dbReference>
<dbReference type="Pfam" id="PF21544">
    <property type="entry name" value="PorZ_N_b_propeller"/>
    <property type="match status" value="1"/>
</dbReference>
<dbReference type="Proteomes" id="UP000215196">
    <property type="component" value="Chromosome 1"/>
</dbReference>
<organism evidence="2 3">
    <name type="scientific">Chryseobacterium taklimakanense</name>
    <dbReference type="NCBI Taxonomy" id="536441"/>
    <lineage>
        <taxon>Bacteria</taxon>
        <taxon>Pseudomonadati</taxon>
        <taxon>Bacteroidota</taxon>
        <taxon>Flavobacteriia</taxon>
        <taxon>Flavobacteriales</taxon>
        <taxon>Weeksellaceae</taxon>
        <taxon>Chryseobacterium group</taxon>
        <taxon>Chryseobacterium</taxon>
    </lineage>
</organism>
<feature type="domain" description="PorZ N-terminal beta-propeller" evidence="1">
    <location>
        <begin position="48"/>
        <end position="187"/>
    </location>
</feature>
<name>A0A239XTV7_9FLAO</name>
<evidence type="ECO:0000259" key="1">
    <source>
        <dbReference type="Pfam" id="PF21544"/>
    </source>
</evidence>
<accession>A0A239XTV7</accession>
<keyword evidence="3" id="KW-1185">Reference proteome</keyword>
<gene>
    <name evidence="2" type="ORF">SAMEA4412677_02374</name>
</gene>
<reference evidence="2 3" key="1">
    <citation type="submission" date="2017-06" db="EMBL/GenBank/DDBJ databases">
        <authorList>
            <consortium name="Pathogen Informatics"/>
        </authorList>
    </citation>
    <scope>NUCLEOTIDE SEQUENCE [LARGE SCALE GENOMIC DNA]</scope>
    <source>
        <strain evidence="2 3">NCTC13490</strain>
    </source>
</reference>
<dbReference type="RefSeq" id="WP_095073439.1">
    <property type="nucleotide sequence ID" value="NZ_LT906465.1"/>
</dbReference>
<dbReference type="InterPro" id="IPR048954">
    <property type="entry name" value="PorZ_N"/>
</dbReference>
<proteinExistence type="predicted"/>
<evidence type="ECO:0000313" key="3">
    <source>
        <dbReference type="Proteomes" id="UP000215196"/>
    </source>
</evidence>
<dbReference type="SUPFAM" id="SSF75011">
    <property type="entry name" value="3-carboxy-cis,cis-mucoante lactonizing enzyme"/>
    <property type="match status" value="1"/>
</dbReference>
<dbReference type="EMBL" id="LT906465">
    <property type="protein sequence ID" value="SNV50459.1"/>
    <property type="molecule type" value="Genomic_DNA"/>
</dbReference>
<sequence length="746" mass="82364">MKKILSVFTVFSFLILQSQVISSSRWTDLFSYNNVLHIREDNGKLIAATENGILFYTPKTGELTKLSKANGLHEVKISAFDYNPETKTGLVGYVNGTMDVIKPDGITYVVDIPLATGYTGSKKINHISITGNRAVVSVNYGVSIFDLEKKEFGDTSFFISNGVYIPAIESVIKDNTVYAVTASAVKKHEINVTFPIYSSWSDAEVGSFNHIDIENNLIALAGTNQVLYGDGNSFSPIPQGFSAIKDVTVTPQNILVTDAETAFSFSRTGAAAGTLEAKENLNSSWISDGKIYAATEHSGIFDSGLKSYKPDGPYNNQSYKIFLKKDKMWVASGAYSGLYPSKLGYYYFDGKSWIYPDYFKLNPDNFSFNITDIAVNPADDTELFFTNSLQKNPEKGIFRMKNDKFVKLYNEPHISYIRVPINVEYDENNELFSTKLWHEFNANGWGVNISLQHYDKVTDTFVDYPKIHSNQVQNLLLNDGIAYIASPDELGGSMVLYKYNRTASVNDDKSKLLLAENGIPTGAVCSAIDKTGDLWIGTASGLKILRNPAAAIDELKPKAEPVIIVQNGIAEELFRDSKILNITVDSGNFKWISIEEGGVYYLSPNGERTVEHFTRGNSPLPVDNITDIQIDESAGEVFFVSREGIVSYKGNLSNVTENFGNVIVYPNPVVQANYKGNVKIKGLAERTNIRITDAGGNLVHQAVARGGYYEWDLTNRGKRVASGIYFVLMTNADGTDKATAKIAVVN</sequence>
<dbReference type="AlphaFoldDB" id="A0A239XTV7"/>
<dbReference type="Gene3D" id="2.130.10.10">
    <property type="entry name" value="YVTN repeat-like/Quinoprotein amine dehydrogenase"/>
    <property type="match status" value="2"/>
</dbReference>
<dbReference type="InterPro" id="IPR015943">
    <property type="entry name" value="WD40/YVTN_repeat-like_dom_sf"/>
</dbReference>
<protein>
    <recommendedName>
        <fullName evidence="1">PorZ N-terminal beta-propeller domain-containing protein</fullName>
    </recommendedName>
</protein>
<evidence type="ECO:0000313" key="2">
    <source>
        <dbReference type="EMBL" id="SNV50459.1"/>
    </source>
</evidence>
<dbReference type="KEGG" id="ctak:4412677_02374"/>